<keyword evidence="4" id="KW-0858">Xylan degradation</keyword>
<dbReference type="PANTHER" id="PTHR38050:SF2">
    <property type="entry name" value="FERULOYL ESTERASE C-RELATED"/>
    <property type="match status" value="1"/>
</dbReference>
<feature type="signal peptide" evidence="10">
    <location>
        <begin position="1"/>
        <end position="16"/>
    </location>
</feature>
<evidence type="ECO:0000313" key="11">
    <source>
        <dbReference type="EMBL" id="KAK9417636.1"/>
    </source>
</evidence>
<dbReference type="EMBL" id="JARVKF010000396">
    <property type="protein sequence ID" value="KAK9417636.1"/>
    <property type="molecule type" value="Genomic_DNA"/>
</dbReference>
<keyword evidence="6 11" id="KW-0378">Hydrolase</keyword>
<evidence type="ECO:0000256" key="2">
    <source>
        <dbReference type="ARBA" id="ARBA00013091"/>
    </source>
</evidence>
<dbReference type="InterPro" id="IPR029058">
    <property type="entry name" value="AB_hydrolase_fold"/>
</dbReference>
<dbReference type="Proteomes" id="UP001408356">
    <property type="component" value="Unassembled WGS sequence"/>
</dbReference>
<evidence type="ECO:0000256" key="6">
    <source>
        <dbReference type="ARBA" id="ARBA00022801"/>
    </source>
</evidence>
<evidence type="ECO:0000256" key="5">
    <source>
        <dbReference type="ARBA" id="ARBA00022729"/>
    </source>
</evidence>
<comment type="catalytic activity">
    <reaction evidence="9">
        <text>feruloyl-polysaccharide + H2O = ferulate + polysaccharide.</text>
        <dbReference type="EC" id="3.1.1.73"/>
    </reaction>
</comment>
<evidence type="ECO:0000256" key="8">
    <source>
        <dbReference type="ARBA" id="ARBA00023326"/>
    </source>
</evidence>
<accession>A0ABR2UTA7</accession>
<evidence type="ECO:0000256" key="4">
    <source>
        <dbReference type="ARBA" id="ARBA00022651"/>
    </source>
</evidence>
<keyword evidence="5 10" id="KW-0732">Signal</keyword>
<name>A0ABR2UTA7_9PEZI</name>
<dbReference type="PANTHER" id="PTHR38050">
    <property type="match status" value="1"/>
</dbReference>
<keyword evidence="8" id="KW-0624">Polysaccharide degradation</keyword>
<proteinExistence type="predicted"/>
<dbReference type="SUPFAM" id="SSF53474">
    <property type="entry name" value="alpha/beta-Hydrolases"/>
    <property type="match status" value="1"/>
</dbReference>
<dbReference type="InterPro" id="IPR043595">
    <property type="entry name" value="FaeB/C/D"/>
</dbReference>
<protein>
    <recommendedName>
        <fullName evidence="2">feruloyl esterase</fullName>
        <ecNumber evidence="2">3.1.1.73</ecNumber>
    </recommendedName>
</protein>
<gene>
    <name evidence="11" type="ORF">SUNI508_01393</name>
</gene>
<evidence type="ECO:0000256" key="3">
    <source>
        <dbReference type="ARBA" id="ARBA00022525"/>
    </source>
</evidence>
<dbReference type="EC" id="3.1.1.73" evidence="2"/>
<evidence type="ECO:0000256" key="1">
    <source>
        <dbReference type="ARBA" id="ARBA00004613"/>
    </source>
</evidence>
<comment type="caution">
    <text evidence="11">The sequence shown here is derived from an EMBL/GenBank/DDBJ whole genome shotgun (WGS) entry which is preliminary data.</text>
</comment>
<dbReference type="PROSITE" id="PS51257">
    <property type="entry name" value="PROKAR_LIPOPROTEIN"/>
    <property type="match status" value="1"/>
</dbReference>
<evidence type="ECO:0000313" key="12">
    <source>
        <dbReference type="Proteomes" id="UP001408356"/>
    </source>
</evidence>
<organism evidence="11 12">
    <name type="scientific">Seiridium unicorne</name>
    <dbReference type="NCBI Taxonomy" id="138068"/>
    <lineage>
        <taxon>Eukaryota</taxon>
        <taxon>Fungi</taxon>
        <taxon>Dikarya</taxon>
        <taxon>Ascomycota</taxon>
        <taxon>Pezizomycotina</taxon>
        <taxon>Sordariomycetes</taxon>
        <taxon>Xylariomycetidae</taxon>
        <taxon>Amphisphaeriales</taxon>
        <taxon>Sporocadaceae</taxon>
        <taxon>Seiridium</taxon>
    </lineage>
</organism>
<feature type="chain" id="PRO_5046145246" description="feruloyl esterase" evidence="10">
    <location>
        <begin position="17"/>
        <end position="315"/>
    </location>
</feature>
<keyword evidence="7" id="KW-0119">Carbohydrate metabolism</keyword>
<keyword evidence="3" id="KW-0964">Secreted</keyword>
<reference evidence="11 12" key="1">
    <citation type="journal article" date="2024" name="J. Plant Pathol.">
        <title>Sequence and assembly of the genome of Seiridium unicorne, isolate CBS 538.82, causal agent of cypress canker disease.</title>
        <authorList>
            <person name="Scali E."/>
            <person name="Rocca G.D."/>
            <person name="Danti R."/>
            <person name="Garbelotto M."/>
            <person name="Barberini S."/>
            <person name="Baroncelli R."/>
            <person name="Emiliani G."/>
        </authorList>
    </citation>
    <scope>NUCLEOTIDE SEQUENCE [LARGE SCALE GENOMIC DNA]</scope>
    <source>
        <strain evidence="11 12">BM-138-508</strain>
    </source>
</reference>
<evidence type="ECO:0000256" key="7">
    <source>
        <dbReference type="ARBA" id="ARBA00023277"/>
    </source>
</evidence>
<sequence>MHLLKVIPFVVSGVLAASGCSKTPSFKIGSLSSNQTVLTDRRYKVFLPQSYDHTKKTPLILSYHGANRQIEDQVALDELTNPFFNKDYIVVYLQGSADDPDREDHTTWEGAPENDSDDFSFTTAVLDTLESSLCIDTSRIYATGKSQGGGFVGRLACHHDLSQRIAAFAPVSGAYYISQLSVKQECEDPATVEIPCDAGREGIPIMAFHGGADPSINYDGEFRSYCLPSVRHWAEDWAQRNGLNVSKEDNSTIKGSDNGVTSSWGGGLVNLVYDGDNIEHDWPSLLQNSDNEGGPRSAFNATAWIVDFFGKHSLP</sequence>
<dbReference type="Gene3D" id="3.40.50.1820">
    <property type="entry name" value="alpha/beta hydrolase"/>
    <property type="match status" value="1"/>
</dbReference>
<dbReference type="GO" id="GO:0016787">
    <property type="term" value="F:hydrolase activity"/>
    <property type="evidence" value="ECO:0007669"/>
    <property type="project" value="UniProtKB-KW"/>
</dbReference>
<comment type="subcellular location">
    <subcellularLocation>
        <location evidence="1">Secreted</location>
    </subcellularLocation>
</comment>
<evidence type="ECO:0000256" key="9">
    <source>
        <dbReference type="ARBA" id="ARBA00034075"/>
    </source>
</evidence>
<evidence type="ECO:0000256" key="10">
    <source>
        <dbReference type="SAM" id="SignalP"/>
    </source>
</evidence>
<keyword evidence="12" id="KW-1185">Reference proteome</keyword>